<feature type="compositionally biased region" description="Pro residues" evidence="1">
    <location>
        <begin position="54"/>
        <end position="66"/>
    </location>
</feature>
<comment type="caution">
    <text evidence="3">The sequence shown here is derived from an EMBL/GenBank/DDBJ whole genome shotgun (WGS) entry which is preliminary data.</text>
</comment>
<keyword evidence="4" id="KW-1185">Reference proteome</keyword>
<gene>
    <name evidence="3" type="ORF">Triagg1_4397</name>
</gene>
<dbReference type="RefSeq" id="XP_062756904.1">
    <property type="nucleotide sequence ID" value="XM_062898795.1"/>
</dbReference>
<proteinExistence type="predicted"/>
<keyword evidence="2" id="KW-0472">Membrane</keyword>
<reference evidence="3" key="1">
    <citation type="submission" date="2023-11" db="EMBL/GenBank/DDBJ databases">
        <title>The genome sequences of three competitors of mushroom-forming fungi.</title>
        <authorList>
            <person name="Beijen E."/>
            <person name="Ohm R.A."/>
        </authorList>
    </citation>
    <scope>NUCLEOTIDE SEQUENCE</scope>
    <source>
        <strain evidence="3">CBS 100526</strain>
    </source>
</reference>
<feature type="region of interest" description="Disordered" evidence="1">
    <location>
        <begin position="102"/>
        <end position="121"/>
    </location>
</feature>
<dbReference type="Proteomes" id="UP001273209">
    <property type="component" value="Unassembled WGS sequence"/>
</dbReference>
<protein>
    <submittedName>
        <fullName evidence="3">Uncharacterized protein</fullName>
    </submittedName>
</protein>
<feature type="region of interest" description="Disordered" evidence="1">
    <location>
        <begin position="53"/>
        <end position="84"/>
    </location>
</feature>
<evidence type="ECO:0000313" key="3">
    <source>
        <dbReference type="EMBL" id="KAK4076794.1"/>
    </source>
</evidence>
<dbReference type="EMBL" id="JAWRVG010000013">
    <property type="protein sequence ID" value="KAK4076794.1"/>
    <property type="molecule type" value="Genomic_DNA"/>
</dbReference>
<dbReference type="AlphaFoldDB" id="A0AAE1M1K1"/>
<keyword evidence="2" id="KW-1133">Transmembrane helix</keyword>
<evidence type="ECO:0000256" key="1">
    <source>
        <dbReference type="SAM" id="MobiDB-lite"/>
    </source>
</evidence>
<evidence type="ECO:0000256" key="2">
    <source>
        <dbReference type="SAM" id="Phobius"/>
    </source>
</evidence>
<evidence type="ECO:0000313" key="4">
    <source>
        <dbReference type="Proteomes" id="UP001273209"/>
    </source>
</evidence>
<feature type="compositionally biased region" description="Polar residues" evidence="1">
    <location>
        <begin position="112"/>
        <end position="121"/>
    </location>
</feature>
<feature type="compositionally biased region" description="Low complexity" evidence="1">
    <location>
        <begin position="67"/>
        <end position="80"/>
    </location>
</feature>
<feature type="transmembrane region" description="Helical" evidence="2">
    <location>
        <begin position="33"/>
        <end position="53"/>
    </location>
</feature>
<name>A0AAE1M1K1_9HYPO</name>
<organism evidence="3 4">
    <name type="scientific">Trichoderma aggressivum f. europaeum</name>
    <dbReference type="NCBI Taxonomy" id="173218"/>
    <lineage>
        <taxon>Eukaryota</taxon>
        <taxon>Fungi</taxon>
        <taxon>Dikarya</taxon>
        <taxon>Ascomycota</taxon>
        <taxon>Pezizomycotina</taxon>
        <taxon>Sordariomycetes</taxon>
        <taxon>Hypocreomycetidae</taxon>
        <taxon>Hypocreales</taxon>
        <taxon>Hypocreaceae</taxon>
        <taxon>Trichoderma</taxon>
    </lineage>
</organism>
<accession>A0AAE1M1K1</accession>
<sequence>MIRGIASNIAGQRIVRVEVDAFPIGLDPLCTQTASLVLILILILILILPSRALSPPPSPSPSPSPSPRLSSSPSSSSQIPESQTSHLLLRIASPELAKDAIYGDPLPCLRSPPSTRSSGPA</sequence>
<dbReference type="GeneID" id="87918700"/>
<keyword evidence="2" id="KW-0812">Transmembrane</keyword>